<dbReference type="SUPFAM" id="SSF52047">
    <property type="entry name" value="RNI-like"/>
    <property type="match status" value="1"/>
</dbReference>
<dbReference type="EMBL" id="CABITT030000004">
    <property type="protein sequence ID" value="VVB01984.1"/>
    <property type="molecule type" value="Genomic_DNA"/>
</dbReference>
<dbReference type="Gene3D" id="3.80.10.10">
    <property type="entry name" value="Ribonuclease Inhibitor"/>
    <property type="match status" value="1"/>
</dbReference>
<keyword evidence="3" id="KW-1185">Reference proteome</keyword>
<dbReference type="Proteomes" id="UP000489600">
    <property type="component" value="Unassembled WGS sequence"/>
</dbReference>
<comment type="caution">
    <text evidence="2">The sequence shown here is derived from an EMBL/GenBank/DDBJ whole genome shotgun (WGS) entry which is preliminary data.</text>
</comment>
<evidence type="ECO:0000313" key="3">
    <source>
        <dbReference type="Proteomes" id="UP000489600"/>
    </source>
</evidence>
<dbReference type="AlphaFoldDB" id="A0A565BKY3"/>
<dbReference type="InterPro" id="IPR032675">
    <property type="entry name" value="LRR_dom_sf"/>
</dbReference>
<dbReference type="OrthoDB" id="10257471at2759"/>
<reference evidence="2" key="1">
    <citation type="submission" date="2019-07" db="EMBL/GenBank/DDBJ databases">
        <authorList>
            <person name="Dittberner H."/>
        </authorList>
    </citation>
    <scope>NUCLEOTIDE SEQUENCE [LARGE SCALE GENOMIC DNA]</scope>
</reference>
<evidence type="ECO:0000256" key="1">
    <source>
        <dbReference type="SAM" id="MobiDB-lite"/>
    </source>
</evidence>
<accession>A0A565BKY3</accession>
<name>A0A565BKY3_9BRAS</name>
<organism evidence="2 3">
    <name type="scientific">Arabis nemorensis</name>
    <dbReference type="NCBI Taxonomy" id="586526"/>
    <lineage>
        <taxon>Eukaryota</taxon>
        <taxon>Viridiplantae</taxon>
        <taxon>Streptophyta</taxon>
        <taxon>Embryophyta</taxon>
        <taxon>Tracheophyta</taxon>
        <taxon>Spermatophyta</taxon>
        <taxon>Magnoliopsida</taxon>
        <taxon>eudicotyledons</taxon>
        <taxon>Gunneridae</taxon>
        <taxon>Pentapetalae</taxon>
        <taxon>rosids</taxon>
        <taxon>malvids</taxon>
        <taxon>Brassicales</taxon>
        <taxon>Brassicaceae</taxon>
        <taxon>Arabideae</taxon>
        <taxon>Arabis</taxon>
    </lineage>
</organism>
<evidence type="ECO:0008006" key="4">
    <source>
        <dbReference type="Google" id="ProtNLM"/>
    </source>
</evidence>
<sequence>MEPQKPSKRLRQVPCCENENPNPKSLPSVPGFNQNHLDLIISSFLSLPDLPSLPSSLSIESSFDRVFEKMFEASSDGSVQDRITVRSLELASILQDSTKKWFRKYATLFNTNSWPLYDDLTVKVFSMLDTKSLMQASASCTLFKKCAMDPLCYSHIDLTTRDVNETVVQRMISHAGKELRSLKVGRIACPYDRSRASLLSGSCFAPLYNNQGFKRDLLRSLHIYNSRWMKEKSLSGALIACPNLTDLKIVGLNFGQVNKVLDCLPRGCQNLFIEKEDNGYGESRFLYFPSFWRKWPNITSLSLIGFKIHDRDAYRLIMGLHKLKYMDVSRTYEIDGGFLRDVGYDCKDTLLETLILRDCSSLEKVSFKRAERKKTRSHICGSF</sequence>
<feature type="compositionally biased region" description="Basic residues" evidence="1">
    <location>
        <begin position="1"/>
        <end position="11"/>
    </location>
</feature>
<evidence type="ECO:0000313" key="2">
    <source>
        <dbReference type="EMBL" id="VVB01984.1"/>
    </source>
</evidence>
<dbReference type="SUPFAM" id="SSF81383">
    <property type="entry name" value="F-box domain"/>
    <property type="match status" value="1"/>
</dbReference>
<dbReference type="InterPro" id="IPR036047">
    <property type="entry name" value="F-box-like_dom_sf"/>
</dbReference>
<feature type="region of interest" description="Disordered" evidence="1">
    <location>
        <begin position="1"/>
        <end position="28"/>
    </location>
</feature>
<gene>
    <name evidence="2" type="ORF">ANE_LOCUS12428</name>
</gene>
<feature type="compositionally biased region" description="Polar residues" evidence="1">
    <location>
        <begin position="19"/>
        <end position="28"/>
    </location>
</feature>
<protein>
    <recommendedName>
        <fullName evidence="4">F-box domain-containing protein</fullName>
    </recommendedName>
</protein>
<proteinExistence type="predicted"/>